<gene>
    <name evidence="3" type="ORF">HICCMSTLAB_LOCUS6774</name>
</gene>
<feature type="region of interest" description="Disordered" evidence="1">
    <location>
        <begin position="1"/>
        <end position="50"/>
    </location>
</feature>
<reference evidence="3" key="1">
    <citation type="submission" date="2021-04" db="EMBL/GenBank/DDBJ databases">
        <authorList>
            <person name="Chebbi M.A.C M."/>
        </authorList>
    </citation>
    <scope>NUCLEOTIDE SEQUENCE</scope>
</reference>
<dbReference type="Pfam" id="PF20700">
    <property type="entry name" value="Mutator"/>
    <property type="match status" value="1"/>
</dbReference>
<evidence type="ECO:0000313" key="3">
    <source>
        <dbReference type="EMBL" id="CAG5093375.1"/>
    </source>
</evidence>
<feature type="compositionally biased region" description="Basic residues" evidence="1">
    <location>
        <begin position="13"/>
        <end position="25"/>
    </location>
</feature>
<evidence type="ECO:0000313" key="4">
    <source>
        <dbReference type="Proteomes" id="UP000786811"/>
    </source>
</evidence>
<accession>A0A8J2MME3</accession>
<dbReference type="OrthoDB" id="7680010at2759"/>
<feature type="domain" description="Mutator-like transposase" evidence="2">
    <location>
        <begin position="76"/>
        <end position="249"/>
    </location>
</feature>
<dbReference type="AlphaFoldDB" id="A0A8J2MME3"/>
<comment type="caution">
    <text evidence="3">The sequence shown here is derived from an EMBL/GenBank/DDBJ whole genome shotgun (WGS) entry which is preliminary data.</text>
</comment>
<evidence type="ECO:0000259" key="2">
    <source>
        <dbReference type="Pfam" id="PF20700"/>
    </source>
</evidence>
<sequence>MNKVTRKQLTLGARRKDRPKKRRRSFNGENTETDDSSFTSTSAKKLKGDDREHVPEEYTLQYSIIDFALVFSTLSSFVRCSNIIKNEDEDQLCNGKVQFKQCSKFGLGFKIVVECERCDPKYILSCQKIGRMYELNRRFFFVMRILGLGLAGCKKFCGLMDISSSFLNQSTYDFYIGKIYECIDTVTQTLFSSAAEEEKQLTSLENDLQDTTDVSVSSDGIWNKRGFSSLFGVTSLMGYNSGKVLDVLLKFSYVKAGKIN</sequence>
<organism evidence="3 4">
    <name type="scientific">Cotesia congregata</name>
    <name type="common">Parasitoid wasp</name>
    <name type="synonym">Apanteles congregatus</name>
    <dbReference type="NCBI Taxonomy" id="51543"/>
    <lineage>
        <taxon>Eukaryota</taxon>
        <taxon>Metazoa</taxon>
        <taxon>Ecdysozoa</taxon>
        <taxon>Arthropoda</taxon>
        <taxon>Hexapoda</taxon>
        <taxon>Insecta</taxon>
        <taxon>Pterygota</taxon>
        <taxon>Neoptera</taxon>
        <taxon>Endopterygota</taxon>
        <taxon>Hymenoptera</taxon>
        <taxon>Apocrita</taxon>
        <taxon>Ichneumonoidea</taxon>
        <taxon>Braconidae</taxon>
        <taxon>Microgastrinae</taxon>
        <taxon>Cotesia</taxon>
    </lineage>
</organism>
<keyword evidence="4" id="KW-1185">Reference proteome</keyword>
<protein>
    <recommendedName>
        <fullName evidence="2">Mutator-like transposase domain-containing protein</fullName>
    </recommendedName>
</protein>
<dbReference type="InterPro" id="IPR049012">
    <property type="entry name" value="Mutator_transp_dom"/>
</dbReference>
<dbReference type="EMBL" id="CAJNRD030001120">
    <property type="protein sequence ID" value="CAG5093375.1"/>
    <property type="molecule type" value="Genomic_DNA"/>
</dbReference>
<name>A0A8J2MME3_COTCN</name>
<dbReference type="Proteomes" id="UP000786811">
    <property type="component" value="Unassembled WGS sequence"/>
</dbReference>
<proteinExistence type="predicted"/>
<evidence type="ECO:0000256" key="1">
    <source>
        <dbReference type="SAM" id="MobiDB-lite"/>
    </source>
</evidence>